<dbReference type="RefSeq" id="WP_168810672.1">
    <property type="nucleotide sequence ID" value="NZ_CP051205.1"/>
</dbReference>
<name>A0AAE6ZPZ5_9BACT</name>
<dbReference type="Gene3D" id="2.60.120.1440">
    <property type="match status" value="1"/>
</dbReference>
<feature type="domain" description="Protein FecR C-terminal" evidence="2">
    <location>
        <begin position="269"/>
        <end position="336"/>
    </location>
</feature>
<feature type="domain" description="FecR protein" evidence="1">
    <location>
        <begin position="129"/>
        <end position="219"/>
    </location>
</feature>
<protein>
    <submittedName>
        <fullName evidence="3">FecR domain-containing protein</fullName>
    </submittedName>
</protein>
<accession>A0AAE6ZPZ5</accession>
<dbReference type="Gene3D" id="3.55.50.30">
    <property type="match status" value="1"/>
</dbReference>
<dbReference type="AlphaFoldDB" id="A0AAE6ZPZ5"/>
<dbReference type="Proteomes" id="UP000502421">
    <property type="component" value="Chromosome"/>
</dbReference>
<dbReference type="PANTHER" id="PTHR30273:SF2">
    <property type="entry name" value="PROTEIN FECR"/>
    <property type="match status" value="1"/>
</dbReference>
<dbReference type="Pfam" id="PF04773">
    <property type="entry name" value="FecR"/>
    <property type="match status" value="1"/>
</dbReference>
<dbReference type="PIRSF" id="PIRSF018266">
    <property type="entry name" value="FecR"/>
    <property type="match status" value="1"/>
</dbReference>
<reference evidence="4" key="1">
    <citation type="submission" date="2020-04" db="EMBL/GenBank/DDBJ databases">
        <authorList>
            <person name="Kittiwongwattana C."/>
        </authorList>
    </citation>
    <scope>NUCLEOTIDE SEQUENCE [LARGE SCALE GENOMIC DNA]</scope>
    <source>
        <strain evidence="4">1310</strain>
    </source>
</reference>
<evidence type="ECO:0000313" key="3">
    <source>
        <dbReference type="EMBL" id="QJB35525.1"/>
    </source>
</evidence>
<organism evidence="3 4">
    <name type="scientific">Chitinophaga oryzae</name>
    <dbReference type="NCBI Taxonomy" id="2725414"/>
    <lineage>
        <taxon>Bacteria</taxon>
        <taxon>Pseudomonadati</taxon>
        <taxon>Bacteroidota</taxon>
        <taxon>Chitinophagia</taxon>
        <taxon>Chitinophagales</taxon>
        <taxon>Chitinophagaceae</taxon>
        <taxon>Chitinophaga</taxon>
    </lineage>
</organism>
<proteinExistence type="predicted"/>
<dbReference type="Pfam" id="PF16344">
    <property type="entry name" value="FecR_C"/>
    <property type="match status" value="1"/>
</dbReference>
<dbReference type="GO" id="GO:0016989">
    <property type="term" value="F:sigma factor antagonist activity"/>
    <property type="evidence" value="ECO:0007669"/>
    <property type="project" value="TreeGrafter"/>
</dbReference>
<dbReference type="KEGG" id="coy:HF329_31165"/>
<evidence type="ECO:0000259" key="1">
    <source>
        <dbReference type="Pfam" id="PF04773"/>
    </source>
</evidence>
<sequence length="337" mass="37831">MRQLPVDQTLIELYINGRCTAAQLAEVRQYLHDPAYRESLQEWLHQDWQQLSRESYAPETGAGDKYRQFLALVQPAPATPVKQLPTVRWWKVAIAAAFTGMIAFAGWRWQQSLRQRALQEQQWVQLHNEAGKRTRITLPDSSQVYLDAASSLQYNKNYGITNRNIVLEGEAYFEVKHGGAHPFSVQTGSLTTVDVGTAFNIRYRHTEPSIKVTVAEGIVNVMDPTRPQTGVLARLTQQQQLHFDKATGKTIVQTLPDAESIGAWRHGILIFRQQPLKAVAAELERHYGISIRFASPEASRGVITTILHHSTVDEALDIVAMTAGVSVKRSGKDVLIK</sequence>
<dbReference type="InterPro" id="IPR006860">
    <property type="entry name" value="FecR"/>
</dbReference>
<dbReference type="InterPro" id="IPR012373">
    <property type="entry name" value="Ferrdict_sens_TM"/>
</dbReference>
<evidence type="ECO:0000313" key="4">
    <source>
        <dbReference type="Proteomes" id="UP000502421"/>
    </source>
</evidence>
<evidence type="ECO:0000259" key="2">
    <source>
        <dbReference type="Pfam" id="PF16344"/>
    </source>
</evidence>
<dbReference type="PANTHER" id="PTHR30273">
    <property type="entry name" value="PERIPLASMIC SIGNAL SENSOR AND SIGMA FACTOR ACTIVATOR FECR-RELATED"/>
    <property type="match status" value="1"/>
</dbReference>
<dbReference type="EMBL" id="CP051205">
    <property type="protein sequence ID" value="QJB35525.1"/>
    <property type="molecule type" value="Genomic_DNA"/>
</dbReference>
<gene>
    <name evidence="3" type="ORF">HF329_31165</name>
</gene>
<dbReference type="InterPro" id="IPR032508">
    <property type="entry name" value="FecR_C"/>
</dbReference>